<protein>
    <recommendedName>
        <fullName evidence="3">histidine kinase</fullName>
        <ecNumber evidence="3">2.7.13.3</ecNumber>
    </recommendedName>
</protein>
<dbReference type="CDD" id="cd06225">
    <property type="entry name" value="HAMP"/>
    <property type="match status" value="1"/>
</dbReference>
<comment type="catalytic activity">
    <reaction evidence="1">
        <text>ATP + protein L-histidine = ADP + protein N-phospho-L-histidine.</text>
        <dbReference type="EC" id="2.7.13.3"/>
    </reaction>
</comment>
<dbReference type="Gene3D" id="3.30.450.20">
    <property type="entry name" value="PAS domain"/>
    <property type="match status" value="1"/>
</dbReference>
<dbReference type="EC" id="2.7.13.3" evidence="3"/>
<evidence type="ECO:0000256" key="6">
    <source>
        <dbReference type="ARBA" id="ARBA00022777"/>
    </source>
</evidence>
<evidence type="ECO:0000256" key="4">
    <source>
        <dbReference type="ARBA" id="ARBA00022553"/>
    </source>
</evidence>
<keyword evidence="8" id="KW-0472">Membrane</keyword>
<dbReference type="InterPro" id="IPR003594">
    <property type="entry name" value="HATPase_dom"/>
</dbReference>
<comment type="subcellular location">
    <subcellularLocation>
        <location evidence="2">Membrane</location>
    </subcellularLocation>
</comment>
<dbReference type="Proteomes" id="UP001600943">
    <property type="component" value="Unassembled WGS sequence"/>
</dbReference>
<evidence type="ECO:0000256" key="3">
    <source>
        <dbReference type="ARBA" id="ARBA00012438"/>
    </source>
</evidence>
<dbReference type="RefSeq" id="WP_095175619.1">
    <property type="nucleotide sequence ID" value="NZ_BAABYW010000001.1"/>
</dbReference>
<evidence type="ECO:0000256" key="5">
    <source>
        <dbReference type="ARBA" id="ARBA00022679"/>
    </source>
</evidence>
<keyword evidence="12" id="KW-1185">Reference proteome</keyword>
<dbReference type="PANTHER" id="PTHR34220:SF7">
    <property type="entry name" value="SENSOR HISTIDINE KINASE YPDA"/>
    <property type="match status" value="1"/>
</dbReference>
<dbReference type="PANTHER" id="PTHR34220">
    <property type="entry name" value="SENSOR HISTIDINE KINASE YPDA"/>
    <property type="match status" value="1"/>
</dbReference>
<accession>A0ABQ0BH67</accession>
<evidence type="ECO:0000256" key="8">
    <source>
        <dbReference type="SAM" id="Phobius"/>
    </source>
</evidence>
<evidence type="ECO:0000259" key="9">
    <source>
        <dbReference type="PROSITE" id="PS50109"/>
    </source>
</evidence>
<evidence type="ECO:0000259" key="10">
    <source>
        <dbReference type="PROSITE" id="PS50885"/>
    </source>
</evidence>
<dbReference type="Pfam" id="PF06580">
    <property type="entry name" value="His_kinase"/>
    <property type="match status" value="1"/>
</dbReference>
<keyword evidence="4" id="KW-0597">Phosphoprotein</keyword>
<dbReference type="SMART" id="SM00304">
    <property type="entry name" value="HAMP"/>
    <property type="match status" value="1"/>
</dbReference>
<dbReference type="PROSITE" id="PS50885">
    <property type="entry name" value="HAMP"/>
    <property type="match status" value="1"/>
</dbReference>
<dbReference type="InterPro" id="IPR050640">
    <property type="entry name" value="Bact_2-comp_sensor_kinase"/>
</dbReference>
<evidence type="ECO:0000313" key="11">
    <source>
        <dbReference type="EMBL" id="GAA6410795.1"/>
    </source>
</evidence>
<keyword evidence="5" id="KW-0808">Transferase</keyword>
<dbReference type="SUPFAM" id="SSF158472">
    <property type="entry name" value="HAMP domain-like"/>
    <property type="match status" value="1"/>
</dbReference>
<dbReference type="InterPro" id="IPR005467">
    <property type="entry name" value="His_kinase_dom"/>
</dbReference>
<dbReference type="GO" id="GO:0016301">
    <property type="term" value="F:kinase activity"/>
    <property type="evidence" value="ECO:0007669"/>
    <property type="project" value="UniProtKB-KW"/>
</dbReference>
<dbReference type="EMBL" id="BAABYW010000001">
    <property type="protein sequence ID" value="GAA6410795.1"/>
    <property type="molecule type" value="Genomic_DNA"/>
</dbReference>
<keyword evidence="6 11" id="KW-0418">Kinase</keyword>
<keyword evidence="8" id="KW-0812">Transmembrane</keyword>
<dbReference type="Pfam" id="PF02518">
    <property type="entry name" value="HATPase_c"/>
    <property type="match status" value="1"/>
</dbReference>
<dbReference type="PROSITE" id="PS50109">
    <property type="entry name" value="HIS_KIN"/>
    <property type="match status" value="1"/>
</dbReference>
<dbReference type="InterPro" id="IPR010559">
    <property type="entry name" value="Sig_transdc_His_kin_internal"/>
</dbReference>
<proteinExistence type="predicted"/>
<keyword evidence="7" id="KW-0902">Two-component regulatory system</keyword>
<dbReference type="InterPro" id="IPR036890">
    <property type="entry name" value="HATPase_C_sf"/>
</dbReference>
<feature type="domain" description="Histidine kinase" evidence="9">
    <location>
        <begin position="478"/>
        <end position="582"/>
    </location>
</feature>
<reference evidence="11 12" key="1">
    <citation type="submission" date="2024-04" db="EMBL/GenBank/DDBJ databases">
        <title>Defined microbial consortia suppress multidrug-resistant proinflammatory Enterobacteriaceae via ecological control.</title>
        <authorList>
            <person name="Furuichi M."/>
            <person name="Kawaguchi T."/>
            <person name="Pust M."/>
            <person name="Yasuma K."/>
            <person name="Plichta D."/>
            <person name="Hasegawa N."/>
            <person name="Ohya T."/>
            <person name="Bhattarai S."/>
            <person name="Sasajima S."/>
            <person name="Aoto Y."/>
            <person name="Tuganbaev T."/>
            <person name="Yaginuma M."/>
            <person name="Ueda M."/>
            <person name="Okahashi N."/>
            <person name="Amafuji K."/>
            <person name="Kiridooshi Y."/>
            <person name="Sugita K."/>
            <person name="Strazar M."/>
            <person name="Skelly A."/>
            <person name="Suda W."/>
            <person name="Hattori M."/>
            <person name="Nakamoto N."/>
            <person name="Caballero S."/>
            <person name="Norman J."/>
            <person name="Olle B."/>
            <person name="Tanoue T."/>
            <person name="Arita M."/>
            <person name="Bucci V."/>
            <person name="Atarashi K."/>
            <person name="Xavier R."/>
            <person name="Honda K."/>
        </authorList>
    </citation>
    <scope>NUCLEOTIDE SEQUENCE [LARGE SCALE GENOMIC DNA]</scope>
    <source>
        <strain evidence="12">k04-0078-D8-1</strain>
    </source>
</reference>
<dbReference type="InterPro" id="IPR003660">
    <property type="entry name" value="HAMP_dom"/>
</dbReference>
<sequence>MKKWMEKISRWKFDKKMQLLVTVSIIATTLIVLVVSTISSVTSMKQQSIELLQAQNSTTAENFKSSLDNYKTLAIATVMDTSIQQYLKAANYSKESGGLKSSAYNILSSISNMHSDMNFIAVVGKSPDDYIYKGQIAISAAQFTQVYSHDSQQCKTVQDSSIKMCFNNAYYNGSRYTLNIYFPIYDTNRVLGELGLLCMNFTDPSLQQILEYDSSKRLESMVVDTDGMLISARDKEKVGTNVDFIPKMKEKSGTFSMDGRLYIYQKVSNWRFYVVSSVPMMELYKSSIRTIFFMAFILLFLLTVSLLVVKRIISKVYRPLDKVVRKMDDVASGSLKTRINVEHMGEDFTKLAVGFNSMMEEILVLMEQVKMEQHQIEQIRFNALQSQIQPHFLYNTLECIHWQAMVDGNEEISTLVKALAKYYRICLSGGHDVIPLKMELEHVRNYLIIQNMRYDDIIGSEFDVEEAAFDVMIPKLTLQPLVENSIYHGIKVKEGKTGSLFLKVRKRSSDVLITLADTGTGMSQQQIDEMNQHLSEYDDSFGYGVRNVNKRIELLYGEEYGLYYLRNESGGVTVEIRLPYVTQVEDGIIRGEMIHV</sequence>
<evidence type="ECO:0000313" key="12">
    <source>
        <dbReference type="Proteomes" id="UP001600943"/>
    </source>
</evidence>
<organism evidence="11 12">
    <name type="scientific">Blautia hominis</name>
    <dbReference type="NCBI Taxonomy" id="2025493"/>
    <lineage>
        <taxon>Bacteria</taxon>
        <taxon>Bacillati</taxon>
        <taxon>Bacillota</taxon>
        <taxon>Clostridia</taxon>
        <taxon>Lachnospirales</taxon>
        <taxon>Lachnospiraceae</taxon>
        <taxon>Blautia</taxon>
    </lineage>
</organism>
<evidence type="ECO:0000256" key="1">
    <source>
        <dbReference type="ARBA" id="ARBA00000085"/>
    </source>
</evidence>
<dbReference type="Pfam" id="PF00672">
    <property type="entry name" value="HAMP"/>
    <property type="match status" value="1"/>
</dbReference>
<keyword evidence="8" id="KW-1133">Transmembrane helix</keyword>
<feature type="transmembrane region" description="Helical" evidence="8">
    <location>
        <begin position="291"/>
        <end position="309"/>
    </location>
</feature>
<dbReference type="Gene3D" id="3.30.565.10">
    <property type="entry name" value="Histidine kinase-like ATPase, C-terminal domain"/>
    <property type="match status" value="1"/>
</dbReference>
<name>A0ABQ0BH67_9FIRM</name>
<feature type="domain" description="HAMP" evidence="10">
    <location>
        <begin position="318"/>
        <end position="367"/>
    </location>
</feature>
<evidence type="ECO:0000256" key="2">
    <source>
        <dbReference type="ARBA" id="ARBA00004370"/>
    </source>
</evidence>
<dbReference type="Gene3D" id="1.10.287.950">
    <property type="entry name" value="Methyl-accepting chemotaxis protein"/>
    <property type="match status" value="1"/>
</dbReference>
<comment type="caution">
    <text evidence="11">The sequence shown here is derived from an EMBL/GenBank/DDBJ whole genome shotgun (WGS) entry which is preliminary data.</text>
</comment>
<evidence type="ECO:0000256" key="7">
    <source>
        <dbReference type="ARBA" id="ARBA00023012"/>
    </source>
</evidence>
<dbReference type="SUPFAM" id="SSF55874">
    <property type="entry name" value="ATPase domain of HSP90 chaperone/DNA topoisomerase II/histidine kinase"/>
    <property type="match status" value="1"/>
</dbReference>
<gene>
    <name evidence="11" type="ORF">K040078D81_49120</name>
</gene>
<dbReference type="CDD" id="cd18774">
    <property type="entry name" value="PDC2_HK_sensor"/>
    <property type="match status" value="1"/>
</dbReference>